<feature type="domain" description="Reverse transcriptase" evidence="4">
    <location>
        <begin position="1"/>
        <end position="138"/>
    </location>
</feature>
<evidence type="ECO:0000259" key="4">
    <source>
        <dbReference type="PROSITE" id="PS50878"/>
    </source>
</evidence>
<comment type="similarity">
    <text evidence="1">Belongs to the unc-13 family.</text>
</comment>
<evidence type="ECO:0000259" key="3">
    <source>
        <dbReference type="PROSITE" id="PS50004"/>
    </source>
</evidence>
<feature type="domain" description="C2" evidence="3">
    <location>
        <begin position="445"/>
        <end position="577"/>
    </location>
</feature>
<evidence type="ECO:0000313" key="7">
    <source>
        <dbReference type="Proteomes" id="UP001159363"/>
    </source>
</evidence>
<dbReference type="InterPro" id="IPR035892">
    <property type="entry name" value="C2_domain_sf"/>
</dbReference>
<dbReference type="Gene3D" id="2.60.40.150">
    <property type="entry name" value="C2 domain"/>
    <property type="match status" value="1"/>
</dbReference>
<sequence>MKNITLLTRLDFNKTFDNVDHNVLLTNQSVIAGNITSDWYKVSASVPQGSVFGPILFTLYINDLPKSITLSQYHFHVDDLQLHRSALPLILSHMLPILSLTLTLLNNGPQNMDSLSIQIKSQAIVISSSKCSIKSLSTALPNIVRDDAIIKIQSNLLIIPFLDYCDTVSSDLTDVQSIRLQNYKIYQFFSFLTKKLVTTFIRTTISYHGYDLTKGKSVSLQTPDYVAENFNFLKSRHGVDTRSKVSMTSLIPRRRTCNDSKSFSVAASRIWNALDKRTLFSHSCCWWECVARSRCRLMTVSLLQMRPALKKAMFHLAWSPESLPASEAITPLLDYLDNHLVTLNAALLQRNFHRILENVWDIVLLELGQQMDGNAGDKVAMFYERLYEALTILVEFFHAEQKGLSLESLKSATYWNVEQRLEYHKSDTEHLVLLYYQQRLQDQAIVDNPEYGVLSVRAYFNHDSLCVEVLNARDVIPLDPNGFSDPFVIIELLPRNVFAHCTEQQTNVQKKTLNPMFDECFEFSVTLEQCRADGAMILFTVMDHDVLTSNDFAGEAFLALGNIPGVADNNSSIDNFHGLKAIDLILMHQKNKNHPILQTLETRLGDKVAQDFVKKQKLRIAT</sequence>
<dbReference type="CDD" id="cd04009">
    <property type="entry name" value="C2B_Munc13-like"/>
    <property type="match status" value="1"/>
</dbReference>
<accession>A0ABQ9IEB3</accession>
<proteinExistence type="inferred from homology"/>
<evidence type="ECO:0000259" key="5">
    <source>
        <dbReference type="PROSITE" id="PS51259"/>
    </source>
</evidence>
<dbReference type="InterPro" id="IPR052095">
    <property type="entry name" value="UNC-13_domain"/>
</dbReference>
<keyword evidence="7" id="KW-1185">Reference proteome</keyword>
<keyword evidence="2" id="KW-0268">Exocytosis</keyword>
<dbReference type="Pfam" id="PF00078">
    <property type="entry name" value="RVT_1"/>
    <property type="match status" value="1"/>
</dbReference>
<dbReference type="InterPro" id="IPR014772">
    <property type="entry name" value="Munc13_dom-2"/>
</dbReference>
<dbReference type="SUPFAM" id="SSF49562">
    <property type="entry name" value="C2 domain (Calcium/lipid-binding domain, CaLB)"/>
    <property type="match status" value="1"/>
</dbReference>
<dbReference type="SMART" id="SM00239">
    <property type="entry name" value="C2"/>
    <property type="match status" value="1"/>
</dbReference>
<comment type="caution">
    <text evidence="6">The sequence shown here is derived from an EMBL/GenBank/DDBJ whole genome shotgun (WGS) entry which is preliminary data.</text>
</comment>
<evidence type="ECO:0008006" key="8">
    <source>
        <dbReference type="Google" id="ProtNLM"/>
    </source>
</evidence>
<dbReference type="EMBL" id="JARBHB010000001">
    <property type="protein sequence ID" value="KAJ8895018.1"/>
    <property type="molecule type" value="Genomic_DNA"/>
</dbReference>
<dbReference type="PROSITE" id="PS51259">
    <property type="entry name" value="MHD2"/>
    <property type="match status" value="1"/>
</dbReference>
<evidence type="ECO:0000256" key="1">
    <source>
        <dbReference type="ARBA" id="ARBA00005823"/>
    </source>
</evidence>
<dbReference type="Pfam" id="PF00168">
    <property type="entry name" value="C2"/>
    <property type="match status" value="1"/>
</dbReference>
<evidence type="ECO:0000313" key="6">
    <source>
        <dbReference type="EMBL" id="KAJ8895018.1"/>
    </source>
</evidence>
<feature type="domain" description="MHD2" evidence="5">
    <location>
        <begin position="326"/>
        <end position="435"/>
    </location>
</feature>
<dbReference type="PANTHER" id="PTHR45999">
    <property type="entry name" value="UNC-13-4A, ISOFORM B"/>
    <property type="match status" value="1"/>
</dbReference>
<dbReference type="PROSITE" id="PS50878">
    <property type="entry name" value="RT_POL"/>
    <property type="match status" value="1"/>
</dbReference>
<name>A0ABQ9IEB3_9NEOP</name>
<dbReference type="PANTHER" id="PTHR45999:SF4">
    <property type="entry name" value="UNC-13-4A, ISOFORM B"/>
    <property type="match status" value="1"/>
</dbReference>
<dbReference type="InterPro" id="IPR000008">
    <property type="entry name" value="C2_dom"/>
</dbReference>
<dbReference type="InterPro" id="IPR000477">
    <property type="entry name" value="RT_dom"/>
</dbReference>
<evidence type="ECO:0000256" key="2">
    <source>
        <dbReference type="ARBA" id="ARBA00022483"/>
    </source>
</evidence>
<organism evidence="6 7">
    <name type="scientific">Dryococelus australis</name>
    <dbReference type="NCBI Taxonomy" id="614101"/>
    <lineage>
        <taxon>Eukaryota</taxon>
        <taxon>Metazoa</taxon>
        <taxon>Ecdysozoa</taxon>
        <taxon>Arthropoda</taxon>
        <taxon>Hexapoda</taxon>
        <taxon>Insecta</taxon>
        <taxon>Pterygota</taxon>
        <taxon>Neoptera</taxon>
        <taxon>Polyneoptera</taxon>
        <taxon>Phasmatodea</taxon>
        <taxon>Verophasmatodea</taxon>
        <taxon>Anareolatae</taxon>
        <taxon>Phasmatidae</taxon>
        <taxon>Eurycanthinae</taxon>
        <taxon>Dryococelus</taxon>
    </lineage>
</organism>
<dbReference type="Proteomes" id="UP001159363">
    <property type="component" value="Chromosome 1"/>
</dbReference>
<dbReference type="PROSITE" id="PS50004">
    <property type="entry name" value="C2"/>
    <property type="match status" value="1"/>
</dbReference>
<dbReference type="Gene3D" id="1.20.58.1100">
    <property type="match status" value="1"/>
</dbReference>
<reference evidence="6 7" key="1">
    <citation type="submission" date="2023-02" db="EMBL/GenBank/DDBJ databases">
        <title>LHISI_Scaffold_Assembly.</title>
        <authorList>
            <person name="Stuart O.P."/>
            <person name="Cleave R."/>
            <person name="Magrath M.J.L."/>
            <person name="Mikheyev A.S."/>
        </authorList>
    </citation>
    <scope>NUCLEOTIDE SEQUENCE [LARGE SCALE GENOMIC DNA]</scope>
    <source>
        <strain evidence="6">Daus_M_001</strain>
        <tissue evidence="6">Leg muscle</tissue>
    </source>
</reference>
<protein>
    <recommendedName>
        <fullName evidence="8">BAI1-associated protein 3</fullName>
    </recommendedName>
</protein>
<gene>
    <name evidence="6" type="ORF">PR048_000327</name>
</gene>